<protein>
    <submittedName>
        <fullName evidence="2">N-acetyltransferase</fullName>
    </submittedName>
</protein>
<keyword evidence="3" id="KW-1185">Reference proteome</keyword>
<evidence type="ECO:0000259" key="1">
    <source>
        <dbReference type="PROSITE" id="PS51186"/>
    </source>
</evidence>
<dbReference type="PROSITE" id="PS51186">
    <property type="entry name" value="GNAT"/>
    <property type="match status" value="1"/>
</dbReference>
<dbReference type="InterPro" id="IPR016181">
    <property type="entry name" value="Acyl_CoA_acyltransferase"/>
</dbReference>
<dbReference type="Pfam" id="PF00583">
    <property type="entry name" value="Acetyltransf_1"/>
    <property type="match status" value="1"/>
</dbReference>
<gene>
    <name evidence="2" type="ORF">GCM10010324_21010</name>
</gene>
<dbReference type="Gene3D" id="3.40.630.30">
    <property type="match status" value="1"/>
</dbReference>
<sequence>MPGSAGTYHRGVTIKYEWRGDFGNASLNALHADGFGHPVAQVDWRARLERHSLGWVCAWEDGSLIGFVNVVWDGGVHAFVLDTVVAQSCQGRGVGARLVALAADEARAAKCSWLHVDFEDHLRPFYFDACGFRETPAGLIAL</sequence>
<evidence type="ECO:0000313" key="2">
    <source>
        <dbReference type="EMBL" id="GGX75398.1"/>
    </source>
</evidence>
<feature type="domain" description="N-acetyltransferase" evidence="1">
    <location>
        <begin position="12"/>
        <end position="142"/>
    </location>
</feature>
<accession>A0ABQ2Y8K5</accession>
<comment type="caution">
    <text evidence="2">The sequence shown here is derived from an EMBL/GenBank/DDBJ whole genome shotgun (WGS) entry which is preliminary data.</text>
</comment>
<dbReference type="Proteomes" id="UP000659223">
    <property type="component" value="Unassembled WGS sequence"/>
</dbReference>
<name>A0ABQ2Y8K5_9ACTN</name>
<dbReference type="EMBL" id="BMUT01000003">
    <property type="protein sequence ID" value="GGX75398.1"/>
    <property type="molecule type" value="Genomic_DNA"/>
</dbReference>
<reference evidence="3" key="1">
    <citation type="journal article" date="2019" name="Int. J. Syst. Evol. Microbiol.">
        <title>The Global Catalogue of Microorganisms (GCM) 10K type strain sequencing project: providing services to taxonomists for standard genome sequencing and annotation.</title>
        <authorList>
            <consortium name="The Broad Institute Genomics Platform"/>
            <consortium name="The Broad Institute Genome Sequencing Center for Infectious Disease"/>
            <person name="Wu L."/>
            <person name="Ma J."/>
        </authorList>
    </citation>
    <scope>NUCLEOTIDE SEQUENCE [LARGE SCALE GENOMIC DNA]</scope>
    <source>
        <strain evidence="3">JCM 4586</strain>
    </source>
</reference>
<organism evidence="2 3">
    <name type="scientific">Streptomyces hiroshimensis</name>
    <dbReference type="NCBI Taxonomy" id="66424"/>
    <lineage>
        <taxon>Bacteria</taxon>
        <taxon>Bacillati</taxon>
        <taxon>Actinomycetota</taxon>
        <taxon>Actinomycetes</taxon>
        <taxon>Kitasatosporales</taxon>
        <taxon>Streptomycetaceae</taxon>
        <taxon>Streptomyces</taxon>
    </lineage>
</organism>
<dbReference type="CDD" id="cd04301">
    <property type="entry name" value="NAT_SF"/>
    <property type="match status" value="1"/>
</dbReference>
<dbReference type="SUPFAM" id="SSF55729">
    <property type="entry name" value="Acyl-CoA N-acyltransferases (Nat)"/>
    <property type="match status" value="1"/>
</dbReference>
<evidence type="ECO:0000313" key="3">
    <source>
        <dbReference type="Proteomes" id="UP000659223"/>
    </source>
</evidence>
<proteinExistence type="predicted"/>
<dbReference type="InterPro" id="IPR000182">
    <property type="entry name" value="GNAT_dom"/>
</dbReference>